<dbReference type="PANTHER" id="PTHR30193">
    <property type="entry name" value="ABC TRANSPORTER PERMEASE PROTEIN"/>
    <property type="match status" value="1"/>
</dbReference>
<proteinExistence type="inferred from homology"/>
<evidence type="ECO:0000256" key="7">
    <source>
        <dbReference type="RuleBase" id="RU363032"/>
    </source>
</evidence>
<protein>
    <submittedName>
        <fullName evidence="9">ABC transporter permease</fullName>
    </submittedName>
</protein>
<feature type="transmembrane region" description="Helical" evidence="7">
    <location>
        <begin position="12"/>
        <end position="35"/>
    </location>
</feature>
<keyword evidence="3" id="KW-1003">Cell membrane</keyword>
<gene>
    <name evidence="9" type="ORF">LF65_04144</name>
</gene>
<dbReference type="Gene3D" id="1.10.3720.10">
    <property type="entry name" value="MetI-like"/>
    <property type="match status" value="1"/>
</dbReference>
<evidence type="ECO:0000313" key="10">
    <source>
        <dbReference type="Proteomes" id="UP000031866"/>
    </source>
</evidence>
<dbReference type="KEGG" id="cbei:LF65_04144"/>
<keyword evidence="4 7" id="KW-0812">Transmembrane</keyword>
<evidence type="ECO:0000259" key="8">
    <source>
        <dbReference type="PROSITE" id="PS50928"/>
    </source>
</evidence>
<dbReference type="InterPro" id="IPR051393">
    <property type="entry name" value="ABC_transporter_permease"/>
</dbReference>
<dbReference type="Proteomes" id="UP000031866">
    <property type="component" value="Chromosome"/>
</dbReference>
<keyword evidence="6 7" id="KW-0472">Membrane</keyword>
<feature type="transmembrane region" description="Helical" evidence="7">
    <location>
        <begin position="164"/>
        <end position="182"/>
    </location>
</feature>
<evidence type="ECO:0000256" key="1">
    <source>
        <dbReference type="ARBA" id="ARBA00004651"/>
    </source>
</evidence>
<accession>A0A0B5QIC9</accession>
<evidence type="ECO:0000256" key="5">
    <source>
        <dbReference type="ARBA" id="ARBA00022989"/>
    </source>
</evidence>
<organism evidence="9 10">
    <name type="scientific">Clostridium beijerinckii</name>
    <name type="common">Clostridium MP</name>
    <dbReference type="NCBI Taxonomy" id="1520"/>
    <lineage>
        <taxon>Bacteria</taxon>
        <taxon>Bacillati</taxon>
        <taxon>Bacillota</taxon>
        <taxon>Clostridia</taxon>
        <taxon>Eubacteriales</taxon>
        <taxon>Clostridiaceae</taxon>
        <taxon>Clostridium</taxon>
    </lineage>
</organism>
<keyword evidence="5 7" id="KW-1133">Transmembrane helix</keyword>
<comment type="similarity">
    <text evidence="7">Belongs to the binding-protein-dependent transport system permease family.</text>
</comment>
<feature type="transmembrane region" description="Helical" evidence="7">
    <location>
        <begin position="260"/>
        <end position="282"/>
    </location>
</feature>
<name>A0A0B5QIC9_CLOBE</name>
<feature type="domain" description="ABC transmembrane type-1" evidence="8">
    <location>
        <begin position="67"/>
        <end position="281"/>
    </location>
</feature>
<evidence type="ECO:0000256" key="3">
    <source>
        <dbReference type="ARBA" id="ARBA00022475"/>
    </source>
</evidence>
<sequence>MNKKKIYPSYFIWGALIIYGVLFVIPGIIGIAYSFTDWSAYSDKINFVGFDNFKVIFSGNENYMKILGNTLWFTIITTILKNAIGLLLAVLLTKSIKFLNFHRGVMFMPSVLSTLIIGMIFTSILDPKIGILNVFLRGIGLDTLAKQWLTSPQFAFGSVVAVDVWRGIGYIMTIFIAGILSISSEYYEAANIDGATGLQKFRYITFPLILPTLATTTVLNVIYGLKVFDMIYVLTNGGPGKSTTEVLYTIVFKKFGMGQYAIGTALSSVMFVIMVFIGVFMIKIMTKNEVME</sequence>
<dbReference type="RefSeq" id="WP_026885625.1">
    <property type="nucleotide sequence ID" value="NZ_CP010086.2"/>
</dbReference>
<dbReference type="GO" id="GO:0055085">
    <property type="term" value="P:transmembrane transport"/>
    <property type="evidence" value="ECO:0007669"/>
    <property type="project" value="InterPro"/>
</dbReference>
<feature type="transmembrane region" description="Helical" evidence="7">
    <location>
        <begin position="104"/>
        <end position="125"/>
    </location>
</feature>
<dbReference type="PANTHER" id="PTHR30193:SF37">
    <property type="entry name" value="INNER MEMBRANE ABC TRANSPORTER PERMEASE PROTEIN YCJO"/>
    <property type="match status" value="1"/>
</dbReference>
<feature type="transmembrane region" description="Helical" evidence="7">
    <location>
        <begin position="71"/>
        <end position="92"/>
    </location>
</feature>
<dbReference type="OrthoDB" id="9787541at2"/>
<reference evidence="10" key="1">
    <citation type="submission" date="2014-12" db="EMBL/GenBank/DDBJ databases">
        <title>Genome sequence of Clostridium beijerinckii strain 59B.</title>
        <authorList>
            <person name="Little G.T."/>
            <person name="Minton N.P."/>
        </authorList>
    </citation>
    <scope>NUCLEOTIDE SEQUENCE [LARGE SCALE GENOMIC DNA]</scope>
    <source>
        <strain evidence="10">59B</strain>
    </source>
</reference>
<evidence type="ECO:0000256" key="6">
    <source>
        <dbReference type="ARBA" id="ARBA00023136"/>
    </source>
</evidence>
<dbReference type="EMBL" id="CP010086">
    <property type="protein sequence ID" value="AJH00686.1"/>
    <property type="molecule type" value="Genomic_DNA"/>
</dbReference>
<comment type="subcellular location">
    <subcellularLocation>
        <location evidence="1 7">Cell membrane</location>
        <topology evidence="1 7">Multi-pass membrane protein</topology>
    </subcellularLocation>
</comment>
<dbReference type="CDD" id="cd06261">
    <property type="entry name" value="TM_PBP2"/>
    <property type="match status" value="1"/>
</dbReference>
<feature type="transmembrane region" description="Helical" evidence="7">
    <location>
        <begin position="203"/>
        <end position="225"/>
    </location>
</feature>
<dbReference type="InterPro" id="IPR035906">
    <property type="entry name" value="MetI-like_sf"/>
</dbReference>
<dbReference type="Pfam" id="PF00528">
    <property type="entry name" value="BPD_transp_1"/>
    <property type="match status" value="1"/>
</dbReference>
<dbReference type="GO" id="GO:0005886">
    <property type="term" value="C:plasma membrane"/>
    <property type="evidence" value="ECO:0007669"/>
    <property type="project" value="UniProtKB-SubCell"/>
</dbReference>
<dbReference type="AlphaFoldDB" id="A0A0B5QIC9"/>
<dbReference type="SUPFAM" id="SSF161098">
    <property type="entry name" value="MetI-like"/>
    <property type="match status" value="1"/>
</dbReference>
<evidence type="ECO:0000256" key="2">
    <source>
        <dbReference type="ARBA" id="ARBA00022448"/>
    </source>
</evidence>
<dbReference type="PROSITE" id="PS50928">
    <property type="entry name" value="ABC_TM1"/>
    <property type="match status" value="1"/>
</dbReference>
<keyword evidence="2 7" id="KW-0813">Transport</keyword>
<evidence type="ECO:0000313" key="9">
    <source>
        <dbReference type="EMBL" id="AJH00686.1"/>
    </source>
</evidence>
<dbReference type="STRING" id="1520.LF65_04144"/>
<dbReference type="InterPro" id="IPR000515">
    <property type="entry name" value="MetI-like"/>
</dbReference>
<evidence type="ECO:0000256" key="4">
    <source>
        <dbReference type="ARBA" id="ARBA00022692"/>
    </source>
</evidence>